<evidence type="ECO:0000313" key="3">
    <source>
        <dbReference type="EMBL" id="RZS70471.1"/>
    </source>
</evidence>
<dbReference type="AlphaFoldDB" id="A0A171KQY4"/>
<dbReference type="Proteomes" id="UP000292039">
    <property type="component" value="Unassembled WGS sequence"/>
</dbReference>
<dbReference type="EMBL" id="LBNE01000008">
    <property type="protein sequence ID" value="KKO71301.1"/>
    <property type="molecule type" value="Genomic_DNA"/>
</dbReference>
<keyword evidence="1" id="KW-0812">Transmembrane</keyword>
<dbReference type="Pfam" id="PF03956">
    <property type="entry name" value="Lys_export"/>
    <property type="match status" value="1"/>
</dbReference>
<comment type="caution">
    <text evidence="2">The sequence shown here is derived from an EMBL/GenBank/DDBJ whole genome shotgun (WGS) entry which is preliminary data.</text>
</comment>
<gene>
    <name evidence="2" type="ORF">AAV32_12195</name>
    <name evidence="3" type="ORF">EV679_1878</name>
</gene>
<evidence type="ECO:0000313" key="5">
    <source>
        <dbReference type="Proteomes" id="UP000292039"/>
    </source>
</evidence>
<dbReference type="RefSeq" id="WP_068372414.1">
    <property type="nucleotide sequence ID" value="NZ_CBCSEB010000001.1"/>
</dbReference>
<dbReference type="PANTHER" id="PTHR35804">
    <property type="entry name" value="LYSINE EXPORTER LYSO"/>
    <property type="match status" value="1"/>
</dbReference>
<evidence type="ECO:0000313" key="4">
    <source>
        <dbReference type="Proteomes" id="UP000078084"/>
    </source>
</evidence>
<accession>A0A171KQY4</accession>
<feature type="transmembrane region" description="Helical" evidence="1">
    <location>
        <begin position="36"/>
        <end position="58"/>
    </location>
</feature>
<dbReference type="PANTHER" id="PTHR35804:SF1">
    <property type="entry name" value="LYSINE EXPORTER LYSO"/>
    <property type="match status" value="1"/>
</dbReference>
<feature type="transmembrane region" description="Helical" evidence="1">
    <location>
        <begin position="113"/>
        <end position="132"/>
    </location>
</feature>
<keyword evidence="1" id="KW-1133">Transmembrane helix</keyword>
<feature type="transmembrane region" description="Helical" evidence="1">
    <location>
        <begin position="200"/>
        <end position="223"/>
    </location>
</feature>
<dbReference type="EMBL" id="SGWZ01000002">
    <property type="protein sequence ID" value="RZS70471.1"/>
    <property type="molecule type" value="Genomic_DNA"/>
</dbReference>
<keyword evidence="1" id="KW-0472">Membrane</keyword>
<dbReference type="GO" id="GO:0015661">
    <property type="term" value="F:L-lysine efflux transmembrane transporter activity"/>
    <property type="evidence" value="ECO:0007669"/>
    <property type="project" value="InterPro"/>
</dbReference>
<sequence length="305" mass="32262">MTALSSLMPIVGALAGGWAASHVLPRTLRHWLIRLIGPLVWLLLFLIGMEFGAVLSSAEALGSALYTAGVLALFTTLVPCLLIWLLIRRTRGSATAPRREANTATFWQPVKECGIALSMVVLGGLAFTWMPASIAHAHPLPSSWTLLLVLIVLVGIDLGQVDLKGRLWSFKAFAIPLLVVLGSLLGACAAAWATGENLQVALALASGFGWFSLSSVMIGEALGQNYGTIALMTDLLRELLAIVILYMAGMHYPLPAVGSAGATALDTTLPIVKQTCAPDIVPLALVSGFILTVLAPFMIMVFLAH</sequence>
<keyword evidence="4" id="KW-1185">Reference proteome</keyword>
<dbReference type="GO" id="GO:0005886">
    <property type="term" value="C:plasma membrane"/>
    <property type="evidence" value="ECO:0007669"/>
    <property type="project" value="TreeGrafter"/>
</dbReference>
<feature type="transmembrane region" description="Helical" evidence="1">
    <location>
        <begin position="235"/>
        <end position="254"/>
    </location>
</feature>
<reference evidence="3 5" key="2">
    <citation type="submission" date="2019-02" db="EMBL/GenBank/DDBJ databases">
        <title>Genomic Encyclopedia of Type Strains, Phase IV (KMG-IV): sequencing the most valuable type-strain genomes for metagenomic binning, comparative biology and taxonomic classification.</title>
        <authorList>
            <person name="Goeker M."/>
        </authorList>
    </citation>
    <scope>NUCLEOTIDE SEQUENCE [LARGE SCALE GENOMIC DNA]</scope>
    <source>
        <strain evidence="3 5">DSM 16618</strain>
    </source>
</reference>
<evidence type="ECO:0000256" key="1">
    <source>
        <dbReference type="SAM" id="Phobius"/>
    </source>
</evidence>
<dbReference type="InterPro" id="IPR005642">
    <property type="entry name" value="LysO"/>
</dbReference>
<reference evidence="2 4" key="1">
    <citation type="submission" date="2015-04" db="EMBL/GenBank/DDBJ databases">
        <title>Genome sequence of Kerstersia gyiorum CG1.</title>
        <authorList>
            <person name="Greninger A.L."/>
            <person name="Kozyreva V."/>
            <person name="Chaturvedi V."/>
        </authorList>
    </citation>
    <scope>NUCLEOTIDE SEQUENCE [LARGE SCALE GENOMIC DNA]</scope>
    <source>
        <strain evidence="2 4">CG1</strain>
    </source>
</reference>
<feature type="transmembrane region" description="Helical" evidence="1">
    <location>
        <begin position="280"/>
        <end position="304"/>
    </location>
</feature>
<organism evidence="2 4">
    <name type="scientific">Kerstersia gyiorum</name>
    <dbReference type="NCBI Taxonomy" id="206506"/>
    <lineage>
        <taxon>Bacteria</taxon>
        <taxon>Pseudomonadati</taxon>
        <taxon>Pseudomonadota</taxon>
        <taxon>Betaproteobacteria</taxon>
        <taxon>Burkholderiales</taxon>
        <taxon>Alcaligenaceae</taxon>
        <taxon>Kerstersia</taxon>
    </lineage>
</organism>
<feature type="transmembrane region" description="Helical" evidence="1">
    <location>
        <begin position="64"/>
        <end position="87"/>
    </location>
</feature>
<feature type="transmembrane region" description="Helical" evidence="1">
    <location>
        <begin position="173"/>
        <end position="194"/>
    </location>
</feature>
<name>A0A171KQY4_9BURK</name>
<proteinExistence type="predicted"/>
<dbReference type="PATRIC" id="fig|206506.3.peg.2598"/>
<feature type="transmembrane region" description="Helical" evidence="1">
    <location>
        <begin position="6"/>
        <end position="24"/>
    </location>
</feature>
<feature type="transmembrane region" description="Helical" evidence="1">
    <location>
        <begin position="144"/>
        <end position="161"/>
    </location>
</feature>
<evidence type="ECO:0000313" key="2">
    <source>
        <dbReference type="EMBL" id="KKO71301.1"/>
    </source>
</evidence>
<dbReference type="Proteomes" id="UP000078084">
    <property type="component" value="Unassembled WGS sequence"/>
</dbReference>
<protein>
    <submittedName>
        <fullName evidence="3">Uncharacterized membrane protein YbjE (DUF340 family)</fullName>
    </submittedName>
</protein>